<name>A0ACC2EGP1_DIPCM</name>
<protein>
    <submittedName>
        <fullName evidence="1">Uncharacterized protein</fullName>
    </submittedName>
</protein>
<dbReference type="Proteomes" id="UP001162992">
    <property type="component" value="Chromosome 2"/>
</dbReference>
<sequence length="1312" mass="141703">MENLEGLETVFFPQANLTSNGNKILSMERSFCITSGSQDGCGSATAACHGKDEKLEMKIECATEMPTGDFRGIDMNSPQPECSSAKPVAPEPETISATHANTTAMESHLIGARDLLLKNLDSDGMNLKSGCHDTVYPLNANERDSKRSYHSQDVSCVGTIAKELGSAAEITSNNYSSSRQPFPLLDLNVKVKDFTSLTLQQPFNEAQQCQLRTQILVYGSLIEGTLPGEALMGVAFADISKVTRVESWEEYVKASKSIWEKVWQTTAMRLQRNATIAGTSWPLNQNASSISLTNSSKTVATSTNSTTIPPNNDPFAFYPPVSKKKNSREGNVKKSTSKGSKSAHVTSSTLPAGLFSPPPLPNCTPPSWNVSLSGKPVAQNFQGGGNHLDPWEARCRMFPYSQHGSFPTPSVSAPWVSPYSTPERWVAPAFATGLPISHGSAHSEAVTIPPSVNGHMGFQYPSYGPAMPIVHPLASSFPASSSGNITAVDILTGKDKAGTRRSEKHDSKTKRRKETGFNKNTLTSSAQLSADDLCSPSAKLNYATNTLSMTTTPVTQPVISTTPEANHEKEVVPPLVRSASDDRGTIIPVSSVAIPTTSVSHNLIIAQEVADAREPSLQSTASLLDQAKLSAEEAAHSAALTLERSQTIWDQIKHHNFDADQEAQVTSSATAVAAAASVAKAAAAAAKLAYEAAAQAAALVNEAIEPTSGMIVEPASMRKGAIPDVLNSGQRMEESEREKDPGGKWQFSSSSTSIISAAKAKVRKQILSAAAATKRAQNLEAAVQAAELAVEAAWQVGAVVAMGDPVPMTLKALKEAGMESYWKVGLSTLEKEFGHMHASSTRKISAKKLKKDCAEEPGGKRYSKKGMPGVAKGKETLEKVIIKAGKAATKKKLPKRKKAIGEIKVDKKTQKPKKVKEVQATEQTELSPTKVLSGDLQPFYPCKQVDLNLEPDKIVEGSAVEVVPDEEGLHGVWFSAKALTVKDNQVLVLYDELLADDGKSHLQEWIPFKATDAANQDAPRVRMAHPILKDEASRKRRRSALGNQLWMVGDHVDAWMRDGWWEGVVTSISEEDENKVTVYFPGDGDRQVIKSWNLRPSLVWKDEIWVPYNDGQTEANQQENQVVEVNATVLAVDGSLKGRNSPSTKSRSIISSSTPNKFIGEPELPSVPSDTANASKKRKFPGVRKKTKRDGSLQTLAGKLKRKAPKAAHSISHGDAKVEIKFGKGKKPAWQSMHEGKDVPEDMTSAPENETMKKNKGALNERTFSPSSLSSNMSNPQVSEPQNSIPVVKKRKYQKKASKTIGEKIGLQPENL</sequence>
<proteinExistence type="predicted"/>
<evidence type="ECO:0000313" key="1">
    <source>
        <dbReference type="EMBL" id="KAJ7565659.1"/>
    </source>
</evidence>
<gene>
    <name evidence="1" type="ORF">O6H91_02G069900</name>
</gene>
<comment type="caution">
    <text evidence="1">The sequence shown here is derived from an EMBL/GenBank/DDBJ whole genome shotgun (WGS) entry which is preliminary data.</text>
</comment>
<accession>A0ACC2EGP1</accession>
<evidence type="ECO:0000313" key="2">
    <source>
        <dbReference type="Proteomes" id="UP001162992"/>
    </source>
</evidence>
<organism evidence="1 2">
    <name type="scientific">Diphasiastrum complanatum</name>
    <name type="common">Issler's clubmoss</name>
    <name type="synonym">Lycopodium complanatum</name>
    <dbReference type="NCBI Taxonomy" id="34168"/>
    <lineage>
        <taxon>Eukaryota</taxon>
        <taxon>Viridiplantae</taxon>
        <taxon>Streptophyta</taxon>
        <taxon>Embryophyta</taxon>
        <taxon>Tracheophyta</taxon>
        <taxon>Lycopodiopsida</taxon>
        <taxon>Lycopodiales</taxon>
        <taxon>Lycopodiaceae</taxon>
        <taxon>Lycopodioideae</taxon>
        <taxon>Diphasiastrum</taxon>
    </lineage>
</organism>
<dbReference type="EMBL" id="CM055093">
    <property type="protein sequence ID" value="KAJ7565659.1"/>
    <property type="molecule type" value="Genomic_DNA"/>
</dbReference>
<keyword evidence="2" id="KW-1185">Reference proteome</keyword>
<reference evidence="2" key="1">
    <citation type="journal article" date="2024" name="Proc. Natl. Acad. Sci. U.S.A.">
        <title>Extraordinary preservation of gene collinearity over three hundred million years revealed in homosporous lycophytes.</title>
        <authorList>
            <person name="Li C."/>
            <person name="Wickell D."/>
            <person name="Kuo L.Y."/>
            <person name="Chen X."/>
            <person name="Nie B."/>
            <person name="Liao X."/>
            <person name="Peng D."/>
            <person name="Ji J."/>
            <person name="Jenkins J."/>
            <person name="Williams M."/>
            <person name="Shu S."/>
            <person name="Plott C."/>
            <person name="Barry K."/>
            <person name="Rajasekar S."/>
            <person name="Grimwood J."/>
            <person name="Han X."/>
            <person name="Sun S."/>
            <person name="Hou Z."/>
            <person name="He W."/>
            <person name="Dai G."/>
            <person name="Sun C."/>
            <person name="Schmutz J."/>
            <person name="Leebens-Mack J.H."/>
            <person name="Li F.W."/>
            <person name="Wang L."/>
        </authorList>
    </citation>
    <scope>NUCLEOTIDE SEQUENCE [LARGE SCALE GENOMIC DNA]</scope>
    <source>
        <strain evidence="2">cv. PW_Plant_1</strain>
    </source>
</reference>